<dbReference type="InterPro" id="IPR000591">
    <property type="entry name" value="DEP_dom"/>
</dbReference>
<dbReference type="AlphaFoldDB" id="A0A7G3ZE95"/>
<dbReference type="Proteomes" id="UP000515788">
    <property type="component" value="Chromosome 2"/>
</dbReference>
<dbReference type="GO" id="GO:0005737">
    <property type="term" value="C:cytoplasm"/>
    <property type="evidence" value="ECO:0007669"/>
    <property type="project" value="TreeGrafter"/>
</dbReference>
<dbReference type="CDD" id="cd04399">
    <property type="entry name" value="RhoGAP_fRGD2"/>
    <property type="match status" value="1"/>
</dbReference>
<gene>
    <name evidence="6" type="ORF">HG536_0B06990</name>
</gene>
<dbReference type="SUPFAM" id="SSF48350">
    <property type="entry name" value="GTPase activation domain, GAP"/>
    <property type="match status" value="1"/>
</dbReference>
<dbReference type="GeneID" id="59324950"/>
<dbReference type="KEGG" id="tgb:HG536_0B06990"/>
<name>A0A7G3ZE95_9SACH</name>
<dbReference type="GO" id="GO:0007264">
    <property type="term" value="P:small GTPase-mediated signal transduction"/>
    <property type="evidence" value="ECO:0007669"/>
    <property type="project" value="TreeGrafter"/>
</dbReference>
<dbReference type="InterPro" id="IPR000198">
    <property type="entry name" value="RhoGAP_dom"/>
</dbReference>
<dbReference type="PROSITE" id="PS50238">
    <property type="entry name" value="RHOGAP"/>
    <property type="match status" value="1"/>
</dbReference>
<feature type="domain" description="F-BAR" evidence="5">
    <location>
        <begin position="2"/>
        <end position="441"/>
    </location>
</feature>
<dbReference type="SUPFAM" id="SSF46785">
    <property type="entry name" value="Winged helix' DNA-binding domain"/>
    <property type="match status" value="1"/>
</dbReference>
<reference evidence="6 7" key="1">
    <citation type="submission" date="2020-06" db="EMBL/GenBank/DDBJ databases">
        <title>The yeast mating-type switching endonuclease HO is a domesticated member of an unorthodox homing genetic element family.</title>
        <authorList>
            <person name="Coughlan A.Y."/>
            <person name="Lombardi L."/>
            <person name="Braun-Galleani S."/>
            <person name="Martos A.R."/>
            <person name="Galeote V."/>
            <person name="Bigey F."/>
            <person name="Dequin S."/>
            <person name="Byrne K.P."/>
            <person name="Wolfe K.H."/>
        </authorList>
    </citation>
    <scope>NUCLEOTIDE SEQUENCE [LARGE SCALE GENOMIC DNA]</scope>
    <source>
        <strain evidence="6 7">CBS764</strain>
    </source>
</reference>
<dbReference type="PANTHER" id="PTHR23065">
    <property type="entry name" value="PROLINE-SERINE-THREONINE PHOSPHATASE INTERACTING PROTEIN 1"/>
    <property type="match status" value="1"/>
</dbReference>
<dbReference type="GO" id="GO:0005886">
    <property type="term" value="C:plasma membrane"/>
    <property type="evidence" value="ECO:0007669"/>
    <property type="project" value="TreeGrafter"/>
</dbReference>
<dbReference type="Pfam" id="PF00611">
    <property type="entry name" value="FCH"/>
    <property type="match status" value="1"/>
</dbReference>
<dbReference type="SMART" id="SM00049">
    <property type="entry name" value="DEP"/>
    <property type="match status" value="1"/>
</dbReference>
<keyword evidence="1" id="KW-0175">Coiled coil</keyword>
<evidence type="ECO:0000259" key="4">
    <source>
        <dbReference type="PROSITE" id="PS50238"/>
    </source>
</evidence>
<dbReference type="Pfam" id="PF00610">
    <property type="entry name" value="DEP"/>
    <property type="match status" value="1"/>
</dbReference>
<feature type="domain" description="Rho-GAP" evidence="4">
    <location>
        <begin position="475"/>
        <end position="709"/>
    </location>
</feature>
<protein>
    <recommendedName>
        <fullName evidence="8">Rho-GAP domain-containing protein</fullName>
    </recommendedName>
</protein>
<evidence type="ECO:0000313" key="6">
    <source>
        <dbReference type="EMBL" id="QLL31831.1"/>
    </source>
</evidence>
<evidence type="ECO:0000256" key="2">
    <source>
        <dbReference type="SAM" id="MobiDB-lite"/>
    </source>
</evidence>
<dbReference type="RefSeq" id="XP_037138506.1">
    <property type="nucleotide sequence ID" value="XM_037282611.1"/>
</dbReference>
<organism evidence="6 7">
    <name type="scientific">Torulaspora globosa</name>
    <dbReference type="NCBI Taxonomy" id="48254"/>
    <lineage>
        <taxon>Eukaryota</taxon>
        <taxon>Fungi</taxon>
        <taxon>Dikarya</taxon>
        <taxon>Ascomycota</taxon>
        <taxon>Saccharomycotina</taxon>
        <taxon>Saccharomycetes</taxon>
        <taxon>Saccharomycetales</taxon>
        <taxon>Saccharomycetaceae</taxon>
        <taxon>Torulaspora</taxon>
    </lineage>
</organism>
<dbReference type="SMART" id="SM00055">
    <property type="entry name" value="FCH"/>
    <property type="match status" value="1"/>
</dbReference>
<dbReference type="GO" id="GO:0007010">
    <property type="term" value="P:cytoskeleton organization"/>
    <property type="evidence" value="ECO:0007669"/>
    <property type="project" value="TreeGrafter"/>
</dbReference>
<keyword evidence="7" id="KW-1185">Reference proteome</keyword>
<dbReference type="Gene3D" id="1.20.1270.60">
    <property type="entry name" value="Arfaptin homology (AH) domain/BAR domain"/>
    <property type="match status" value="2"/>
</dbReference>
<evidence type="ECO:0000259" key="5">
    <source>
        <dbReference type="PROSITE" id="PS51741"/>
    </source>
</evidence>
<dbReference type="GO" id="GO:0000935">
    <property type="term" value="C:division septum"/>
    <property type="evidence" value="ECO:0007669"/>
    <property type="project" value="TreeGrafter"/>
</dbReference>
<dbReference type="CDD" id="cd04436">
    <property type="entry name" value="DEP_fRgd2"/>
    <property type="match status" value="1"/>
</dbReference>
<dbReference type="OrthoDB" id="2155291at2759"/>
<sequence>MPNFADSFWSEDLASGLQVLFKELHNGCEECDMYIQLFASRMQFEVNYGRQLGEMRGDIDNLDSIKDKVGITSVRALLGMTEQMVQEGKQHLAIASNIESFVLQPFSRWCDDHRKRLEYSEKILMSNVSNYQKSKKYVSKLESDYFNRCRQLEDFKRSNFSEEELVNATASLKLQEKYESDVAREMDYQHFATVGGMEFDVKSMREALIVLLTKLPKTEYRVPLINYTLQNTNSGGEITKFLLENMSLKDVDQAENFGQDLLNLGFLSYCNGVGSNFVNSKKFQYQWKGYAYKFARIPQPFGEADVNIPQVDPKISHYLKDFTSKMSSASPKMPSIPTNTSMIGPTLSNAERELFRLTRDVEAADKKYRRECFKMDSLRCSVEELIVDHLSFMEKCEVDRLKAIKKAAFDFCGAIGNKISSLKISVDAMLENDDQIDPSADLLNLLFQYRTGVFQPRVITYNNYYNPGAFQNFGIDLETRCRLDKRVVPLIASVILSYMDQVYPDLPSDRLRTAVWTAPVKLSLSHQLRSLLNQRQFQTDAEVLEVIKNYNGEPSTVASVLKIYLLELPERLITNEIYDVLKVLYAEYSLTPKSNAEETTVEEVGEQQQTEAQTKEQAEVDQDRITGLATTLSTLPKPYIATLDAIVAHFHRLIKILKMGKDGEQLATQFTSAISQEFANCIIEVHMPDGNDLGYKIFYDLLSHRKKVFGELKRQGTKNKKVSSLVP</sequence>
<dbReference type="InterPro" id="IPR008936">
    <property type="entry name" value="Rho_GTPase_activation_prot"/>
</dbReference>
<dbReference type="EMBL" id="CP059247">
    <property type="protein sequence ID" value="QLL31831.1"/>
    <property type="molecule type" value="Genomic_DNA"/>
</dbReference>
<dbReference type="PANTHER" id="PTHR23065:SF17">
    <property type="entry name" value="RHO-GTPASE-ACTIVATING PROTEIN RGD2"/>
    <property type="match status" value="1"/>
</dbReference>
<dbReference type="InterPro" id="IPR027267">
    <property type="entry name" value="AH/BAR_dom_sf"/>
</dbReference>
<dbReference type="PROSITE" id="PS51741">
    <property type="entry name" value="F_BAR"/>
    <property type="match status" value="1"/>
</dbReference>
<feature type="region of interest" description="Disordered" evidence="2">
    <location>
        <begin position="595"/>
        <end position="619"/>
    </location>
</feature>
<dbReference type="SMART" id="SM00324">
    <property type="entry name" value="RhoGAP"/>
    <property type="match status" value="1"/>
</dbReference>
<feature type="domain" description="DEP" evidence="3">
    <location>
        <begin position="228"/>
        <end position="296"/>
    </location>
</feature>
<dbReference type="InterPro" id="IPR036390">
    <property type="entry name" value="WH_DNA-bd_sf"/>
</dbReference>
<proteinExistence type="predicted"/>
<accession>A0A7G3ZE95</accession>
<evidence type="ECO:0000313" key="7">
    <source>
        <dbReference type="Proteomes" id="UP000515788"/>
    </source>
</evidence>
<evidence type="ECO:0008006" key="8">
    <source>
        <dbReference type="Google" id="ProtNLM"/>
    </source>
</evidence>
<dbReference type="SUPFAM" id="SSF103657">
    <property type="entry name" value="BAR/IMD domain-like"/>
    <property type="match status" value="1"/>
</dbReference>
<dbReference type="InterPro" id="IPR031160">
    <property type="entry name" value="F_BAR_dom"/>
</dbReference>
<evidence type="ECO:0000256" key="1">
    <source>
        <dbReference type="PROSITE-ProRule" id="PRU01077"/>
    </source>
</evidence>
<dbReference type="Gene3D" id="1.10.555.10">
    <property type="entry name" value="Rho GTPase activation protein"/>
    <property type="match status" value="1"/>
</dbReference>
<dbReference type="PROSITE" id="PS50186">
    <property type="entry name" value="DEP"/>
    <property type="match status" value="1"/>
</dbReference>
<dbReference type="Pfam" id="PF00620">
    <property type="entry name" value="RhoGAP"/>
    <property type="match status" value="1"/>
</dbReference>
<dbReference type="GO" id="GO:0005096">
    <property type="term" value="F:GTPase activator activity"/>
    <property type="evidence" value="ECO:0007669"/>
    <property type="project" value="TreeGrafter"/>
</dbReference>
<evidence type="ECO:0000259" key="3">
    <source>
        <dbReference type="PROSITE" id="PS50186"/>
    </source>
</evidence>
<dbReference type="InterPro" id="IPR001060">
    <property type="entry name" value="FCH_dom"/>
</dbReference>